<keyword evidence="1" id="KW-1133">Transmembrane helix</keyword>
<sequence>MEGPTLPLVVYLLYGAVCTCLVFPLKIQEALRHFQLSHDDDTLKMIWIGTFGVLYWVSRVLSSYDPLLSIPTYSRKLNNVDLELYGAGSTAKHCSQGAFANVRERNDRETGEGEKKMAYEGLMTQWASVKLGDWNEEETEEEEVRD</sequence>
<dbReference type="EMBL" id="KZ678139">
    <property type="protein sequence ID" value="PSN63672.1"/>
    <property type="molecule type" value="Genomic_DNA"/>
</dbReference>
<proteinExistence type="predicted"/>
<accession>A0A2T2NE02</accession>
<keyword evidence="1" id="KW-0812">Transmembrane</keyword>
<protein>
    <submittedName>
        <fullName evidence="2">Uncharacterized protein</fullName>
    </submittedName>
</protein>
<dbReference type="AlphaFoldDB" id="A0A2T2NE02"/>
<organism evidence="2 3">
    <name type="scientific">Corynespora cassiicola Philippines</name>
    <dbReference type="NCBI Taxonomy" id="1448308"/>
    <lineage>
        <taxon>Eukaryota</taxon>
        <taxon>Fungi</taxon>
        <taxon>Dikarya</taxon>
        <taxon>Ascomycota</taxon>
        <taxon>Pezizomycotina</taxon>
        <taxon>Dothideomycetes</taxon>
        <taxon>Pleosporomycetidae</taxon>
        <taxon>Pleosporales</taxon>
        <taxon>Corynesporascaceae</taxon>
        <taxon>Corynespora</taxon>
    </lineage>
</organism>
<name>A0A2T2NE02_CORCC</name>
<dbReference type="Proteomes" id="UP000240883">
    <property type="component" value="Unassembled WGS sequence"/>
</dbReference>
<evidence type="ECO:0000256" key="1">
    <source>
        <dbReference type="SAM" id="Phobius"/>
    </source>
</evidence>
<gene>
    <name evidence="2" type="ORF">BS50DRAFT_647321</name>
</gene>
<keyword evidence="3" id="KW-1185">Reference proteome</keyword>
<feature type="transmembrane region" description="Helical" evidence="1">
    <location>
        <begin position="6"/>
        <end position="25"/>
    </location>
</feature>
<evidence type="ECO:0000313" key="2">
    <source>
        <dbReference type="EMBL" id="PSN63672.1"/>
    </source>
</evidence>
<evidence type="ECO:0000313" key="3">
    <source>
        <dbReference type="Proteomes" id="UP000240883"/>
    </source>
</evidence>
<keyword evidence="1" id="KW-0472">Membrane</keyword>
<reference evidence="2 3" key="1">
    <citation type="journal article" date="2018" name="Front. Microbiol.">
        <title>Genome-Wide Analysis of Corynespora cassiicola Leaf Fall Disease Putative Effectors.</title>
        <authorList>
            <person name="Lopez D."/>
            <person name="Ribeiro S."/>
            <person name="Label P."/>
            <person name="Fumanal B."/>
            <person name="Venisse J.S."/>
            <person name="Kohler A."/>
            <person name="de Oliveira R.R."/>
            <person name="Labutti K."/>
            <person name="Lipzen A."/>
            <person name="Lail K."/>
            <person name="Bauer D."/>
            <person name="Ohm R.A."/>
            <person name="Barry K.W."/>
            <person name="Spatafora J."/>
            <person name="Grigoriev I.V."/>
            <person name="Martin F.M."/>
            <person name="Pujade-Renaud V."/>
        </authorList>
    </citation>
    <scope>NUCLEOTIDE SEQUENCE [LARGE SCALE GENOMIC DNA]</scope>
    <source>
        <strain evidence="2 3">Philippines</strain>
    </source>
</reference>